<evidence type="ECO:0000313" key="1">
    <source>
        <dbReference type="EnsemblMetazoa" id="ACOM024945-PA.1"/>
    </source>
</evidence>
<dbReference type="EnsemblMetazoa" id="ACOM024945-RA">
    <property type="protein sequence ID" value="ACOM024945-PA.1"/>
    <property type="gene ID" value="ACOM024945"/>
</dbReference>
<protein>
    <submittedName>
        <fullName evidence="1">Uncharacterized protein</fullName>
    </submittedName>
</protein>
<organism evidence="1">
    <name type="scientific">Anopheles coluzzii</name>
    <name type="common">African malaria mosquito</name>
    <dbReference type="NCBI Taxonomy" id="1518534"/>
    <lineage>
        <taxon>Eukaryota</taxon>
        <taxon>Metazoa</taxon>
        <taxon>Ecdysozoa</taxon>
        <taxon>Arthropoda</taxon>
        <taxon>Hexapoda</taxon>
        <taxon>Insecta</taxon>
        <taxon>Pterygota</taxon>
        <taxon>Neoptera</taxon>
        <taxon>Endopterygota</taxon>
        <taxon>Diptera</taxon>
        <taxon>Nematocera</taxon>
        <taxon>Culicoidea</taxon>
        <taxon>Culicidae</taxon>
        <taxon>Anophelinae</taxon>
        <taxon>Anopheles</taxon>
    </lineage>
</organism>
<accession>A0A8W7P3Q7</accession>
<proteinExistence type="predicted"/>
<dbReference type="Proteomes" id="UP000075882">
    <property type="component" value="Unassembled WGS sequence"/>
</dbReference>
<reference evidence="1" key="1">
    <citation type="submission" date="2022-08" db="UniProtKB">
        <authorList>
            <consortium name="EnsemblMetazoa"/>
        </authorList>
    </citation>
    <scope>IDENTIFICATION</scope>
</reference>
<sequence>MKEERRDFLLPPVVVLLVVAAAPVAAASSRLSIDDFRFSKRVLGRATDRAEEVAAAATTVEPELCWKRVLRCFGTGVSFRLTWLPRSAVSNGLPWNCRYSSSIGLAPRLRSARYTETQINNNIIVVNNAQPTVKNNPN</sequence>
<dbReference type="AlphaFoldDB" id="A0A8W7P3Q7"/>
<name>A0A8W7P3Q7_ANOCL</name>